<dbReference type="EMBL" id="AP024957">
    <property type="protein sequence ID" value="BCZ82618.1"/>
    <property type="molecule type" value="Genomic_DNA"/>
</dbReference>
<gene>
    <name evidence="1" type="ORF">C2L65_38115</name>
    <name evidence="2" type="ORF">PTKU64_62930</name>
</gene>
<keyword evidence="4" id="KW-1185">Reference proteome</keyword>
<dbReference type="Proteomes" id="UP000243502">
    <property type="component" value="Chromosome 3"/>
</dbReference>
<dbReference type="OrthoDB" id="9009911at2"/>
<evidence type="ECO:0000313" key="3">
    <source>
        <dbReference type="Proteomes" id="UP000243502"/>
    </source>
</evidence>
<dbReference type="RefSeq" id="WP_042305564.1">
    <property type="nucleotide sequence ID" value="NZ_AP024957.1"/>
</dbReference>
<evidence type="ECO:0000313" key="4">
    <source>
        <dbReference type="Proteomes" id="UP001319874"/>
    </source>
</evidence>
<dbReference type="EMBL" id="CP026113">
    <property type="protein sequence ID" value="AUT66185.1"/>
    <property type="molecule type" value="Genomic_DNA"/>
</dbReference>
<reference evidence="1 3" key="1">
    <citation type="submission" date="2018-01" db="EMBL/GenBank/DDBJ databases">
        <title>Species boundaries and ecological features among Paraburkholderia terrae DSMZ17804T, P. hospita DSMZ17164T and P. caribensis DSMZ13236T.</title>
        <authorList>
            <person name="Pratama A.A."/>
        </authorList>
    </citation>
    <scope>NUCLEOTIDE SEQUENCE [LARGE SCALE GENOMIC DNA]</scope>
    <source>
        <strain evidence="1 3">DSM 17804</strain>
    </source>
</reference>
<name>A0A2I8F2U5_9BURK</name>
<accession>A0A2I8F2U5</accession>
<reference evidence="2 4" key="2">
    <citation type="journal article" date="2022" name="Front. Microbiol.">
        <title>Identification and characterization of a novel class of self-sufficient cytochrome P450 hydroxylase involved in cyclohexanecarboxylate degradation in Paraburkholderia terrae strain KU-64.</title>
        <authorList>
            <person name="Yamamoto T."/>
            <person name="Hasegawa Y."/>
            <person name="Iwaki H."/>
        </authorList>
    </citation>
    <scope>NUCLEOTIDE SEQUENCE [LARGE SCALE GENOMIC DNA]</scope>
    <source>
        <strain evidence="2 4">KU-64</strain>
    </source>
</reference>
<evidence type="ECO:0000313" key="1">
    <source>
        <dbReference type="EMBL" id="AUT66185.1"/>
    </source>
</evidence>
<proteinExistence type="predicted"/>
<dbReference type="KEGG" id="pter:C2L65_38115"/>
<organism evidence="1 3">
    <name type="scientific">Paraburkholderia terrae</name>
    <dbReference type="NCBI Taxonomy" id="311230"/>
    <lineage>
        <taxon>Bacteria</taxon>
        <taxon>Pseudomonadati</taxon>
        <taxon>Pseudomonadota</taxon>
        <taxon>Betaproteobacteria</taxon>
        <taxon>Burkholderiales</taxon>
        <taxon>Burkholderiaceae</taxon>
        <taxon>Paraburkholderia</taxon>
    </lineage>
</organism>
<evidence type="ECO:0000313" key="2">
    <source>
        <dbReference type="EMBL" id="BCZ82618.1"/>
    </source>
</evidence>
<dbReference type="Proteomes" id="UP001319874">
    <property type="component" value="Chromosome 3"/>
</dbReference>
<protein>
    <submittedName>
        <fullName evidence="1">Uncharacterized protein</fullName>
    </submittedName>
</protein>
<dbReference type="AlphaFoldDB" id="A0A2I8F2U5"/>
<sequence>MDRHAVHYRRHVIIPLASVGTRGYAASVFVTGPNGRRKAFGILGYFSSEEEAIEYATSCAKARIEGNRMPGLPRKLSAVRHWFLRHGMRRPQGLFAPNPWE</sequence>